<dbReference type="EMBL" id="JAHDVG010000483">
    <property type="protein sequence ID" value="KAH1171012.1"/>
    <property type="molecule type" value="Genomic_DNA"/>
</dbReference>
<gene>
    <name evidence="1" type="ORF">KIL84_006630</name>
</gene>
<accession>A0A9D4APL4</accession>
<reference evidence="1" key="1">
    <citation type="submission" date="2021-09" db="EMBL/GenBank/DDBJ databases">
        <title>The genome of Mauremys mutica provides insights into the evolution of semi-aquatic lifestyle.</title>
        <authorList>
            <person name="Gong S."/>
            <person name="Gao Y."/>
        </authorList>
    </citation>
    <scope>NUCLEOTIDE SEQUENCE</scope>
    <source>
        <strain evidence="1">MM-2020</strain>
        <tissue evidence="1">Muscle</tissue>
    </source>
</reference>
<protein>
    <submittedName>
        <fullName evidence="1">Uncharacterized protein</fullName>
    </submittedName>
</protein>
<evidence type="ECO:0000313" key="1">
    <source>
        <dbReference type="EMBL" id="KAH1171012.1"/>
    </source>
</evidence>
<organism evidence="1 2">
    <name type="scientific">Mauremys mutica</name>
    <name type="common">yellowpond turtle</name>
    <dbReference type="NCBI Taxonomy" id="74926"/>
    <lineage>
        <taxon>Eukaryota</taxon>
        <taxon>Metazoa</taxon>
        <taxon>Chordata</taxon>
        <taxon>Craniata</taxon>
        <taxon>Vertebrata</taxon>
        <taxon>Euteleostomi</taxon>
        <taxon>Archelosauria</taxon>
        <taxon>Testudinata</taxon>
        <taxon>Testudines</taxon>
        <taxon>Cryptodira</taxon>
        <taxon>Durocryptodira</taxon>
        <taxon>Testudinoidea</taxon>
        <taxon>Geoemydidae</taxon>
        <taxon>Geoemydinae</taxon>
        <taxon>Mauremys</taxon>
    </lineage>
</organism>
<name>A0A9D4APL4_9SAUR</name>
<dbReference type="Proteomes" id="UP000827986">
    <property type="component" value="Unassembled WGS sequence"/>
</dbReference>
<comment type="caution">
    <text evidence="1">The sequence shown here is derived from an EMBL/GenBank/DDBJ whole genome shotgun (WGS) entry which is preliminary data.</text>
</comment>
<dbReference type="AlphaFoldDB" id="A0A9D4APL4"/>
<sequence length="111" mass="12535">MLIKINLKYLVINSSGVTQQVPETGMGTYYYKRRVYCHGTLGSFSINIRASNMFDKSSAPVPPCVKFQLATGTDQATLRTGNQDPTTKHSYQVHPMFIHFCFICSPFRSFT</sequence>
<keyword evidence="2" id="KW-1185">Reference proteome</keyword>
<evidence type="ECO:0000313" key="2">
    <source>
        <dbReference type="Proteomes" id="UP000827986"/>
    </source>
</evidence>
<proteinExistence type="predicted"/>